<protein>
    <submittedName>
        <fullName evidence="2">Uncharacterized protein</fullName>
    </submittedName>
</protein>
<dbReference type="EMBL" id="CP019479">
    <property type="protein sequence ID" value="UQC88013.1"/>
    <property type="molecule type" value="Genomic_DNA"/>
</dbReference>
<sequence length="198" mass="21843">MSVTILILGREPTRHYNIIDNSKDPTRSAVSGLQHTGTDTSIRSQTTDPEQSDSAAPTREIPGARIHARRSDTIPAIIDTIPSQATRTFHLPCPSASGHVYLRLQPRPRFKPGRSAARCCSSSRQIREMMARWPALCSEIGEMTISPSNDTIADLEFEGQRTPGSESPSHSNELFSGCRASPWSHRQHDWSQWLGGGI</sequence>
<name>A0A9Q8WLI3_9PEZI</name>
<gene>
    <name evidence="2" type="ORF">CLUP02_13535</name>
</gene>
<feature type="region of interest" description="Disordered" evidence="1">
    <location>
        <begin position="18"/>
        <end position="60"/>
    </location>
</feature>
<accession>A0A9Q8WLI3</accession>
<dbReference type="GeneID" id="73347483"/>
<dbReference type="RefSeq" id="XP_049149619.1">
    <property type="nucleotide sequence ID" value="XM_049292473.1"/>
</dbReference>
<keyword evidence="3" id="KW-1185">Reference proteome</keyword>
<evidence type="ECO:0000256" key="1">
    <source>
        <dbReference type="SAM" id="MobiDB-lite"/>
    </source>
</evidence>
<dbReference type="Proteomes" id="UP000830671">
    <property type="component" value="Chromosome 7"/>
</dbReference>
<evidence type="ECO:0000313" key="3">
    <source>
        <dbReference type="Proteomes" id="UP000830671"/>
    </source>
</evidence>
<evidence type="ECO:0000313" key="2">
    <source>
        <dbReference type="EMBL" id="UQC88013.1"/>
    </source>
</evidence>
<organism evidence="2 3">
    <name type="scientific">Colletotrichum lupini</name>
    <dbReference type="NCBI Taxonomy" id="145971"/>
    <lineage>
        <taxon>Eukaryota</taxon>
        <taxon>Fungi</taxon>
        <taxon>Dikarya</taxon>
        <taxon>Ascomycota</taxon>
        <taxon>Pezizomycotina</taxon>
        <taxon>Sordariomycetes</taxon>
        <taxon>Hypocreomycetidae</taxon>
        <taxon>Glomerellales</taxon>
        <taxon>Glomerellaceae</taxon>
        <taxon>Colletotrichum</taxon>
        <taxon>Colletotrichum acutatum species complex</taxon>
    </lineage>
</organism>
<dbReference type="KEGG" id="clup:CLUP02_13535"/>
<proteinExistence type="predicted"/>
<reference evidence="2" key="1">
    <citation type="journal article" date="2021" name="Mol. Plant Microbe Interact.">
        <title>Complete Genome Sequence of the Plant-Pathogenic Fungus Colletotrichum lupini.</title>
        <authorList>
            <person name="Baroncelli R."/>
            <person name="Pensec F."/>
            <person name="Da Lio D."/>
            <person name="Boufleur T."/>
            <person name="Vicente I."/>
            <person name="Sarrocco S."/>
            <person name="Picot A."/>
            <person name="Baraldi E."/>
            <person name="Sukno S."/>
            <person name="Thon M."/>
            <person name="Le Floch G."/>
        </authorList>
    </citation>
    <scope>NUCLEOTIDE SEQUENCE</scope>
    <source>
        <strain evidence="2">IMI 504893</strain>
    </source>
</reference>
<feature type="compositionally biased region" description="Polar residues" evidence="1">
    <location>
        <begin position="28"/>
        <end position="55"/>
    </location>
</feature>
<dbReference type="AlphaFoldDB" id="A0A9Q8WLI3"/>